<evidence type="ECO:0000259" key="1">
    <source>
        <dbReference type="PROSITE" id="PS51729"/>
    </source>
</evidence>
<evidence type="ECO:0000313" key="2">
    <source>
        <dbReference type="EMBL" id="SDS71667.1"/>
    </source>
</evidence>
<accession>A0A1H1UGP4</accession>
<dbReference type="EMBL" id="LT629739">
    <property type="protein sequence ID" value="SDS71667.1"/>
    <property type="molecule type" value="Genomic_DNA"/>
</dbReference>
<dbReference type="PANTHER" id="PTHR31435:SF10">
    <property type="entry name" value="BSR4717 PROTEIN"/>
    <property type="match status" value="1"/>
</dbReference>
<feature type="domain" description="N-acetyltransferase" evidence="1">
    <location>
        <begin position="13"/>
        <end position="108"/>
    </location>
</feature>
<dbReference type="AlphaFoldDB" id="A0A1H1UGP4"/>
<dbReference type="Proteomes" id="UP000199700">
    <property type="component" value="Chromosome"/>
</dbReference>
<dbReference type="RefSeq" id="WP_092106248.1">
    <property type="nucleotide sequence ID" value="NZ_LT629739.1"/>
</dbReference>
<organism evidence="2 3">
    <name type="scientific">Brevibacterium sandarakinum</name>
    <dbReference type="NCBI Taxonomy" id="629680"/>
    <lineage>
        <taxon>Bacteria</taxon>
        <taxon>Bacillati</taxon>
        <taxon>Actinomycetota</taxon>
        <taxon>Actinomycetes</taxon>
        <taxon>Micrococcales</taxon>
        <taxon>Brevibacteriaceae</taxon>
        <taxon>Brevibacterium</taxon>
    </lineage>
</organism>
<protein>
    <recommendedName>
        <fullName evidence="1">N-acetyltransferase domain-containing protein</fullName>
    </recommendedName>
</protein>
<reference evidence="2" key="1">
    <citation type="submission" date="2016-10" db="EMBL/GenBank/DDBJ databases">
        <authorList>
            <person name="Varghese N."/>
            <person name="Submissions S."/>
        </authorList>
    </citation>
    <scope>NUCLEOTIDE SEQUENCE [LARGE SCALE GENOMIC DNA]</scope>
    <source>
        <strain evidence="2">DSM 22082</strain>
    </source>
</reference>
<name>A0A1H1UGP4_BRESA</name>
<dbReference type="InterPro" id="IPR016181">
    <property type="entry name" value="Acyl_CoA_acyltransferase"/>
</dbReference>
<dbReference type="SUPFAM" id="SSF55729">
    <property type="entry name" value="Acyl-CoA N-acyltransferases (Nat)"/>
    <property type="match status" value="1"/>
</dbReference>
<proteinExistence type="predicted"/>
<gene>
    <name evidence="2" type="ORF">SAMN04489751_2673</name>
</gene>
<keyword evidence="3" id="KW-1185">Reference proteome</keyword>
<dbReference type="PROSITE" id="PS51729">
    <property type="entry name" value="GNAT_YJDJ"/>
    <property type="match status" value="1"/>
</dbReference>
<dbReference type="Gene3D" id="3.40.630.30">
    <property type="match status" value="1"/>
</dbReference>
<sequence>MDLEISDETYTFAQDIAASRFTVSHDDKVIGHVDYIDREASPDDTSESAVRTFTHTEVSPAYGGRGIAAHLVRFALETSAEADLKFRTTCSYVMEFFRKNPEFEELRA</sequence>
<dbReference type="CDD" id="cd04301">
    <property type="entry name" value="NAT_SF"/>
    <property type="match status" value="1"/>
</dbReference>
<dbReference type="PANTHER" id="PTHR31435">
    <property type="entry name" value="PROTEIN NATD1"/>
    <property type="match status" value="1"/>
</dbReference>
<dbReference type="OrthoDB" id="5405911at2"/>
<dbReference type="STRING" id="629680.SAMN04489751_2673"/>
<dbReference type="InterPro" id="IPR031165">
    <property type="entry name" value="GNAT_YJDJ"/>
</dbReference>
<evidence type="ECO:0000313" key="3">
    <source>
        <dbReference type="Proteomes" id="UP000199700"/>
    </source>
</evidence>
<dbReference type="Pfam" id="PF14542">
    <property type="entry name" value="Acetyltransf_CG"/>
    <property type="match status" value="1"/>
</dbReference>
<dbReference type="InterPro" id="IPR045057">
    <property type="entry name" value="Gcn5-rel_NAT"/>
</dbReference>